<accession>A0ABD0Y946</accession>
<feature type="compositionally biased region" description="Polar residues" evidence="1">
    <location>
        <begin position="1"/>
        <end position="25"/>
    </location>
</feature>
<evidence type="ECO:0000313" key="3">
    <source>
        <dbReference type="Proteomes" id="UP001558652"/>
    </source>
</evidence>
<proteinExistence type="predicted"/>
<reference evidence="2 3" key="1">
    <citation type="submission" date="2024-07" db="EMBL/GenBank/DDBJ databases">
        <title>Chromosome-level genome assembly of the water stick insect Ranatra chinensis (Heteroptera: Nepidae).</title>
        <authorList>
            <person name="Liu X."/>
        </authorList>
    </citation>
    <scope>NUCLEOTIDE SEQUENCE [LARGE SCALE GENOMIC DNA]</scope>
    <source>
        <strain evidence="2">Cailab_2021Rc</strain>
        <tissue evidence="2">Muscle</tissue>
    </source>
</reference>
<comment type="caution">
    <text evidence="2">The sequence shown here is derived from an EMBL/GenBank/DDBJ whole genome shotgun (WGS) entry which is preliminary data.</text>
</comment>
<organism evidence="2 3">
    <name type="scientific">Ranatra chinensis</name>
    <dbReference type="NCBI Taxonomy" id="642074"/>
    <lineage>
        <taxon>Eukaryota</taxon>
        <taxon>Metazoa</taxon>
        <taxon>Ecdysozoa</taxon>
        <taxon>Arthropoda</taxon>
        <taxon>Hexapoda</taxon>
        <taxon>Insecta</taxon>
        <taxon>Pterygota</taxon>
        <taxon>Neoptera</taxon>
        <taxon>Paraneoptera</taxon>
        <taxon>Hemiptera</taxon>
        <taxon>Heteroptera</taxon>
        <taxon>Panheteroptera</taxon>
        <taxon>Nepomorpha</taxon>
        <taxon>Nepidae</taxon>
        <taxon>Ranatrinae</taxon>
        <taxon>Ranatra</taxon>
    </lineage>
</organism>
<dbReference type="Proteomes" id="UP001558652">
    <property type="component" value="Unassembled WGS sequence"/>
</dbReference>
<name>A0ABD0Y946_9HEMI</name>
<evidence type="ECO:0000256" key="1">
    <source>
        <dbReference type="SAM" id="MobiDB-lite"/>
    </source>
</evidence>
<sequence length="270" mass="28907">MSQLLAISRNQFEPTNSEQETTDNGFDSLRGQSPRPLGPWVSSICVLFLLVAADLKKSQTLSNKSLDPYVAKGGGDVPVGQLDRLLNGSTLDDQPTDASGGVPEEVTIKEKVSTVTGEEIHGSFDDSTEATKSDSDKTADEILYPTGGLKYTSVSDGVSLGSPIIPTAGVLGSITVSTTGDEVAEPLSLARYQLTLLRSPLEGFKFFVKDLLHCGNIEVVWTACEFVGPNRFRLIAIFSGAVWVVVRVLWGSDTNYDLDGARDGTVDDDD</sequence>
<dbReference type="AlphaFoldDB" id="A0ABD0Y946"/>
<gene>
    <name evidence="2" type="ORF">AAG570_001555</name>
</gene>
<evidence type="ECO:0000313" key="2">
    <source>
        <dbReference type="EMBL" id="KAL1123782.1"/>
    </source>
</evidence>
<dbReference type="EMBL" id="JBFDAA010000011">
    <property type="protein sequence ID" value="KAL1123782.1"/>
    <property type="molecule type" value="Genomic_DNA"/>
</dbReference>
<protein>
    <submittedName>
        <fullName evidence="2">Uncharacterized protein</fullName>
    </submittedName>
</protein>
<keyword evidence="3" id="KW-1185">Reference proteome</keyword>
<feature type="region of interest" description="Disordered" evidence="1">
    <location>
        <begin position="1"/>
        <end position="31"/>
    </location>
</feature>